<evidence type="ECO:0000313" key="14">
    <source>
        <dbReference type="RefSeq" id="XP_028258334.1"/>
    </source>
</evidence>
<dbReference type="AlphaFoldDB" id="A0A6P7ID93"/>
<sequence length="518" mass="58073">MTTKEKITLLLVLTSLTGVCSQTRQVLHVKADEMVVLWCPHYRLDADADAELLWTIHTTQMMNLTEDVVTSAKHKQMGVLDQGGSLIILRASEEIQGNYSCFLRNASSQFQVKVHPTKSREYEERTQYSSTCYTQEACTLNCPGVSLPPVNNTSITSNGITWHKEGDPLPTDSFISTVEENDSGVYTCTRSYLYQGQLYNMSFTVVLHVKPSKTSGQSVILSPHPNDVFHVDLGSTVVIDCEAVVYSEFDEVFWLSGDSFVESDNSLPVFYNFTRENDSDKIKMTASLVFKKVSEGDLSKQYICKLESDHQSSSFVIITLTQKARPFSHPLTIFSVATVIIILVSVVVCVKLRIDITLFLRDHLGCYHRISDGKSYDAYVMYYKSDTGLTEDDRKRLETVLEESFGYSLCLYTRDVVAEEGVSEAVLDCIEQSLVVLLVPTSSDVAGSSDILDNIYPALTEQQTRFVFITPEKNTGSLPQRLSKAGTHITWRGSSSLQPSSSFWKQLRYHLHAPQHAL</sequence>
<keyword evidence="8" id="KW-0393">Immunoglobulin domain</keyword>
<feature type="transmembrane region" description="Helical" evidence="9">
    <location>
        <begin position="331"/>
        <end position="352"/>
    </location>
</feature>
<feature type="domain" description="Ig-like" evidence="12">
    <location>
        <begin position="116"/>
        <end position="204"/>
    </location>
</feature>
<keyword evidence="7" id="KW-0325">Glycoprotein</keyword>
<dbReference type="InParanoid" id="A0A6P7ID93"/>
<feature type="domain" description="Ig-like" evidence="12">
    <location>
        <begin position="223"/>
        <end position="321"/>
    </location>
</feature>
<evidence type="ECO:0000256" key="6">
    <source>
        <dbReference type="ARBA" id="ARBA00023157"/>
    </source>
</evidence>
<dbReference type="PRINTS" id="PR01536">
    <property type="entry name" value="INTRLKN1R12F"/>
</dbReference>
<organism evidence="13 14">
    <name type="scientific">Parambassis ranga</name>
    <name type="common">Indian glassy fish</name>
    <dbReference type="NCBI Taxonomy" id="210632"/>
    <lineage>
        <taxon>Eukaryota</taxon>
        <taxon>Metazoa</taxon>
        <taxon>Chordata</taxon>
        <taxon>Craniata</taxon>
        <taxon>Vertebrata</taxon>
        <taxon>Euteleostomi</taxon>
        <taxon>Actinopterygii</taxon>
        <taxon>Neopterygii</taxon>
        <taxon>Teleostei</taxon>
        <taxon>Neoteleostei</taxon>
        <taxon>Acanthomorphata</taxon>
        <taxon>Ovalentaria</taxon>
        <taxon>Ambassidae</taxon>
        <taxon>Parambassis</taxon>
    </lineage>
</organism>
<keyword evidence="6" id="KW-1015">Disulfide bond</keyword>
<dbReference type="Proteomes" id="UP000515145">
    <property type="component" value="Chromosome 3"/>
</dbReference>
<dbReference type="SUPFAM" id="SSF48726">
    <property type="entry name" value="Immunoglobulin"/>
    <property type="match status" value="3"/>
</dbReference>
<dbReference type="RefSeq" id="XP_028258334.1">
    <property type="nucleotide sequence ID" value="XM_028402533.1"/>
</dbReference>
<comment type="similarity">
    <text evidence="1">Belongs to the interleukin-1 receptor family.</text>
</comment>
<dbReference type="Pfam" id="PF13895">
    <property type="entry name" value="Ig_2"/>
    <property type="match status" value="1"/>
</dbReference>
<name>A0A6P7ID93_9TELE</name>
<evidence type="ECO:0000256" key="3">
    <source>
        <dbReference type="ARBA" id="ARBA00022737"/>
    </source>
</evidence>
<evidence type="ECO:0000259" key="12">
    <source>
        <dbReference type="PROSITE" id="PS50835"/>
    </source>
</evidence>
<keyword evidence="9" id="KW-0812">Transmembrane</keyword>
<keyword evidence="9" id="KW-1133">Transmembrane helix</keyword>
<dbReference type="InterPro" id="IPR004074">
    <property type="entry name" value="IL-1_rcpt_I/II-typ"/>
</dbReference>
<evidence type="ECO:0000256" key="5">
    <source>
        <dbReference type="ARBA" id="ARBA00023027"/>
    </source>
</evidence>
<dbReference type="InterPro" id="IPR015621">
    <property type="entry name" value="IL-1_rcpt_fam"/>
</dbReference>
<proteinExistence type="inferred from homology"/>
<dbReference type="Pfam" id="PF01582">
    <property type="entry name" value="TIR"/>
    <property type="match status" value="1"/>
</dbReference>
<dbReference type="OrthoDB" id="9940746at2759"/>
<feature type="domain" description="TIR" evidence="11">
    <location>
        <begin position="374"/>
        <end position="511"/>
    </location>
</feature>
<keyword evidence="5" id="KW-0520">NAD</keyword>
<keyword evidence="2 10" id="KW-0732">Signal</keyword>
<keyword evidence="13" id="KW-1185">Reference proteome</keyword>
<evidence type="ECO:0000256" key="4">
    <source>
        <dbReference type="ARBA" id="ARBA00022801"/>
    </source>
</evidence>
<dbReference type="GO" id="GO:0004908">
    <property type="term" value="F:interleukin-1 receptor activity"/>
    <property type="evidence" value="ECO:0007669"/>
    <property type="project" value="InterPro"/>
</dbReference>
<evidence type="ECO:0000256" key="1">
    <source>
        <dbReference type="ARBA" id="ARBA00009752"/>
    </source>
</evidence>
<reference evidence="14" key="1">
    <citation type="submission" date="2025-08" db="UniProtKB">
        <authorList>
            <consortium name="RefSeq"/>
        </authorList>
    </citation>
    <scope>IDENTIFICATION</scope>
</reference>
<dbReference type="GO" id="GO:0016787">
    <property type="term" value="F:hydrolase activity"/>
    <property type="evidence" value="ECO:0007669"/>
    <property type="project" value="UniProtKB-KW"/>
</dbReference>
<dbReference type="Gene3D" id="2.60.40.10">
    <property type="entry name" value="Immunoglobulins"/>
    <property type="match status" value="3"/>
</dbReference>
<keyword evidence="9" id="KW-0472">Membrane</keyword>
<evidence type="ECO:0000313" key="13">
    <source>
        <dbReference type="Proteomes" id="UP000515145"/>
    </source>
</evidence>
<protein>
    <submittedName>
        <fullName evidence="14">Interleukin-18 receptor 1-like</fullName>
    </submittedName>
</protein>
<feature type="signal peptide" evidence="10">
    <location>
        <begin position="1"/>
        <end position="21"/>
    </location>
</feature>
<dbReference type="PROSITE" id="PS50835">
    <property type="entry name" value="IG_LIKE"/>
    <property type="match status" value="2"/>
</dbReference>
<evidence type="ECO:0000256" key="2">
    <source>
        <dbReference type="ARBA" id="ARBA00022729"/>
    </source>
</evidence>
<dbReference type="InterPro" id="IPR000157">
    <property type="entry name" value="TIR_dom"/>
</dbReference>
<evidence type="ECO:0000256" key="7">
    <source>
        <dbReference type="ARBA" id="ARBA00023180"/>
    </source>
</evidence>
<dbReference type="Gene3D" id="3.40.50.10140">
    <property type="entry name" value="Toll/interleukin-1 receptor homology (TIR) domain"/>
    <property type="match status" value="1"/>
</dbReference>
<evidence type="ECO:0000256" key="9">
    <source>
        <dbReference type="SAM" id="Phobius"/>
    </source>
</evidence>
<dbReference type="PANTHER" id="PTHR11890:SF6">
    <property type="entry name" value="INTERLEUKIN-18 RECEPTOR 1"/>
    <property type="match status" value="1"/>
</dbReference>
<keyword evidence="4" id="KW-0378">Hydrolase</keyword>
<evidence type="ECO:0000256" key="10">
    <source>
        <dbReference type="SAM" id="SignalP"/>
    </source>
</evidence>
<dbReference type="PANTHER" id="PTHR11890">
    <property type="entry name" value="INTERLEUKIN-1 RECEPTOR FAMILY MEMBER"/>
    <property type="match status" value="1"/>
</dbReference>
<gene>
    <name evidence="14" type="primary">LOC114433813</name>
</gene>
<evidence type="ECO:0000256" key="8">
    <source>
        <dbReference type="ARBA" id="ARBA00023319"/>
    </source>
</evidence>
<accession>A0A6P7ID93</accession>
<keyword evidence="3" id="KW-0677">Repeat</keyword>
<evidence type="ECO:0000259" key="11">
    <source>
        <dbReference type="PROSITE" id="PS50104"/>
    </source>
</evidence>
<dbReference type="PRINTS" id="PR01537">
    <property type="entry name" value="INTRLKN1R1F"/>
</dbReference>
<dbReference type="InterPro" id="IPR007110">
    <property type="entry name" value="Ig-like_dom"/>
</dbReference>
<feature type="chain" id="PRO_5027576003" evidence="10">
    <location>
        <begin position="22"/>
        <end position="518"/>
    </location>
</feature>
<dbReference type="InterPro" id="IPR013783">
    <property type="entry name" value="Ig-like_fold"/>
</dbReference>
<dbReference type="InterPro" id="IPR003599">
    <property type="entry name" value="Ig_sub"/>
</dbReference>
<dbReference type="PROSITE" id="PS50104">
    <property type="entry name" value="TIR"/>
    <property type="match status" value="1"/>
</dbReference>
<dbReference type="SMART" id="SM00409">
    <property type="entry name" value="IG"/>
    <property type="match status" value="3"/>
</dbReference>
<dbReference type="GeneID" id="114433813"/>
<dbReference type="SUPFAM" id="SSF52200">
    <property type="entry name" value="Toll/Interleukin receptor TIR domain"/>
    <property type="match status" value="1"/>
</dbReference>
<dbReference type="InterPro" id="IPR036179">
    <property type="entry name" value="Ig-like_dom_sf"/>
</dbReference>
<dbReference type="InterPro" id="IPR035897">
    <property type="entry name" value="Toll_tir_struct_dom_sf"/>
</dbReference>